<protein>
    <submittedName>
        <fullName evidence="2">Uncharacterized protein</fullName>
    </submittedName>
</protein>
<organism evidence="2 3">
    <name type="scientific">Cupriavidus oxalaticus</name>
    <dbReference type="NCBI Taxonomy" id="96344"/>
    <lineage>
        <taxon>Bacteria</taxon>
        <taxon>Pseudomonadati</taxon>
        <taxon>Pseudomonadota</taxon>
        <taxon>Betaproteobacteria</taxon>
        <taxon>Burkholderiales</taxon>
        <taxon>Burkholderiaceae</taxon>
        <taxon>Cupriavidus</taxon>
    </lineage>
</organism>
<evidence type="ECO:0000313" key="3">
    <source>
        <dbReference type="Proteomes" id="UP000295294"/>
    </source>
</evidence>
<accession>A0A4P7LI47</accession>
<feature type="region of interest" description="Disordered" evidence="1">
    <location>
        <begin position="26"/>
        <end position="83"/>
    </location>
</feature>
<name>A0A4P7LI47_9BURK</name>
<dbReference type="EMBL" id="CP038635">
    <property type="protein sequence ID" value="QBY54239.1"/>
    <property type="molecule type" value="Genomic_DNA"/>
</dbReference>
<dbReference type="Proteomes" id="UP000295294">
    <property type="component" value="Chromosome 2"/>
</dbReference>
<proteinExistence type="predicted"/>
<dbReference type="KEGG" id="cox:E0W60_24765"/>
<sequence>MFLPSPARGRGVGGAGRCINGRYRKISRLPALSPGPSPASGRGEQTLREANPSAQSSAPAAANRPMARPAAARRPVAAGRTGP</sequence>
<evidence type="ECO:0000256" key="1">
    <source>
        <dbReference type="SAM" id="MobiDB-lite"/>
    </source>
</evidence>
<dbReference type="AlphaFoldDB" id="A0A4P7LI47"/>
<feature type="compositionally biased region" description="Low complexity" evidence="1">
    <location>
        <begin position="28"/>
        <end position="42"/>
    </location>
</feature>
<feature type="compositionally biased region" description="Low complexity" evidence="1">
    <location>
        <begin position="50"/>
        <end position="83"/>
    </location>
</feature>
<gene>
    <name evidence="2" type="ORF">E0W60_24765</name>
</gene>
<evidence type="ECO:0000313" key="2">
    <source>
        <dbReference type="EMBL" id="QBY54239.1"/>
    </source>
</evidence>
<reference evidence="2 3" key="1">
    <citation type="submission" date="2019-03" db="EMBL/GenBank/DDBJ databases">
        <title>Efficiently degradation of phenoxyalkanoic acid herbicides by Cupriavidus oxalaticus strain X32.</title>
        <authorList>
            <person name="Sheng X."/>
        </authorList>
    </citation>
    <scope>NUCLEOTIDE SEQUENCE [LARGE SCALE GENOMIC DNA]</scope>
    <source>
        <strain evidence="2 3">X32</strain>
    </source>
</reference>